<keyword evidence="4" id="KW-1185">Reference proteome</keyword>
<dbReference type="Pfam" id="PF00132">
    <property type="entry name" value="Hexapep"/>
    <property type="match status" value="1"/>
</dbReference>
<protein>
    <submittedName>
        <fullName evidence="3">Colanic acid biosynthesis acetyltransferase WcaF</fullName>
    </submittedName>
</protein>
<dbReference type="Gene3D" id="2.160.10.10">
    <property type="entry name" value="Hexapeptide repeat proteins"/>
    <property type="match status" value="1"/>
</dbReference>
<dbReference type="PANTHER" id="PTHR23416:SF23">
    <property type="entry name" value="ACETYLTRANSFERASE C18B11.09C-RELATED"/>
    <property type="match status" value="1"/>
</dbReference>
<comment type="similarity">
    <text evidence="1">Belongs to the transferase hexapeptide repeat family.</text>
</comment>
<sequence>MPGDAAVQDLSRFVLPRGFRGRSAVYVQFWWIIQSLLFRTSPQICKGWRRFILRCFGAEIGPRVQVRPRVRVTYPWKVRIGAHAWVGDDVEIYSLGPISIGRNAVVSQGSYLCAGTHDHRDPTFPIRGEPIVIEDEAWVAAGCFIGPGVTIGRGAVVGARSVVLSDIPPGMMAAGHPARVLGPRIPAGR</sequence>
<dbReference type="SUPFAM" id="SSF51161">
    <property type="entry name" value="Trimeric LpxA-like enzymes"/>
    <property type="match status" value="1"/>
</dbReference>
<dbReference type="InterPro" id="IPR051159">
    <property type="entry name" value="Hexapeptide_acetyltransf"/>
</dbReference>
<dbReference type="CDD" id="cd05825">
    <property type="entry name" value="LbH_wcaF_like"/>
    <property type="match status" value="1"/>
</dbReference>
<evidence type="ECO:0000313" key="4">
    <source>
        <dbReference type="Proteomes" id="UP000697995"/>
    </source>
</evidence>
<keyword evidence="2" id="KW-0808">Transferase</keyword>
<reference evidence="3 4" key="1">
    <citation type="journal article" date="2020" name="Microorganisms">
        <title>Osmotic Adaptation and Compatible Solute Biosynthesis of Phototrophic Bacteria as Revealed from Genome Analyses.</title>
        <authorList>
            <person name="Imhoff J.F."/>
            <person name="Rahn T."/>
            <person name="Kunzel S."/>
            <person name="Keller A."/>
            <person name="Neulinger S.C."/>
        </authorList>
    </citation>
    <scope>NUCLEOTIDE SEQUENCE [LARGE SCALE GENOMIC DNA]</scope>
    <source>
        <strain evidence="3 4">DSM 15382</strain>
    </source>
</reference>
<dbReference type="Pfam" id="PF14602">
    <property type="entry name" value="Hexapep_2"/>
    <property type="match status" value="1"/>
</dbReference>
<accession>A0ABS1CUP6</accession>
<dbReference type="InterPro" id="IPR001451">
    <property type="entry name" value="Hexapep"/>
</dbReference>
<dbReference type="PANTHER" id="PTHR23416">
    <property type="entry name" value="SIALIC ACID SYNTHASE-RELATED"/>
    <property type="match status" value="1"/>
</dbReference>
<evidence type="ECO:0000313" key="3">
    <source>
        <dbReference type="EMBL" id="MBK1658104.1"/>
    </source>
</evidence>
<gene>
    <name evidence="3" type="ORF">CKO45_07665</name>
</gene>
<dbReference type="InterPro" id="IPR011004">
    <property type="entry name" value="Trimer_LpxA-like_sf"/>
</dbReference>
<dbReference type="NCBIfam" id="NF007797">
    <property type="entry name" value="PRK10502.1"/>
    <property type="match status" value="1"/>
</dbReference>
<evidence type="ECO:0000256" key="1">
    <source>
        <dbReference type="ARBA" id="ARBA00007274"/>
    </source>
</evidence>
<comment type="caution">
    <text evidence="3">The sequence shown here is derived from an EMBL/GenBank/DDBJ whole genome shotgun (WGS) entry which is preliminary data.</text>
</comment>
<dbReference type="EMBL" id="NRSG01000038">
    <property type="protein sequence ID" value="MBK1658104.1"/>
    <property type="molecule type" value="Genomic_DNA"/>
</dbReference>
<dbReference type="Proteomes" id="UP000697995">
    <property type="component" value="Unassembled WGS sequence"/>
</dbReference>
<name>A0ABS1CUP6_9PROT</name>
<evidence type="ECO:0000256" key="2">
    <source>
        <dbReference type="ARBA" id="ARBA00022679"/>
    </source>
</evidence>
<organism evidence="3 4">
    <name type="scientific">Paracraurococcus ruber</name>
    <dbReference type="NCBI Taxonomy" id="77675"/>
    <lineage>
        <taxon>Bacteria</taxon>
        <taxon>Pseudomonadati</taxon>
        <taxon>Pseudomonadota</taxon>
        <taxon>Alphaproteobacteria</taxon>
        <taxon>Acetobacterales</taxon>
        <taxon>Roseomonadaceae</taxon>
        <taxon>Paracraurococcus</taxon>
    </lineage>
</organism>
<proteinExistence type="inferred from homology"/>